<evidence type="ECO:0000313" key="1">
    <source>
        <dbReference type="EMBL" id="MCR9016758.1"/>
    </source>
</evidence>
<protein>
    <recommendedName>
        <fullName evidence="3">YD repeat-containing protein</fullName>
    </recommendedName>
</protein>
<organism evidence="1 2">
    <name type="scientific">Aquiflexum gelatinilyticum</name>
    <dbReference type="NCBI Taxonomy" id="2961943"/>
    <lineage>
        <taxon>Bacteria</taxon>
        <taxon>Pseudomonadati</taxon>
        <taxon>Bacteroidota</taxon>
        <taxon>Cytophagia</taxon>
        <taxon>Cytophagales</taxon>
        <taxon>Cyclobacteriaceae</taxon>
        <taxon>Aquiflexum</taxon>
    </lineage>
</organism>
<name>A0A9X2T1I6_9BACT</name>
<evidence type="ECO:0000313" key="2">
    <source>
        <dbReference type="Proteomes" id="UP001142175"/>
    </source>
</evidence>
<reference evidence="1" key="1">
    <citation type="submission" date="2022-08" db="EMBL/GenBank/DDBJ databases">
        <authorList>
            <person name="Zhang D."/>
        </authorList>
    </citation>
    <scope>NUCLEOTIDE SEQUENCE</scope>
    <source>
        <strain evidence="1">XJ19-11</strain>
    </source>
</reference>
<dbReference type="Proteomes" id="UP001142175">
    <property type="component" value="Unassembled WGS sequence"/>
</dbReference>
<sequence length="259" mass="31085">MNLKGAVKTIKHTAYEPISIESDSINLLKFDFFGMHNYIHKFDIQGWLLEKTELKLREDQLIPSGIWTYDYDEEHRLAKESYIFDAIDGSDTATFEYTYPFDSLTTVVEKRKGEFQRIYHYKLENRTEEFITINSDSSYISKSFFEMDAQRRIIRKEDYSNVSRLQNLTINFYQDEIFRTPNKVLITHFKSGQVYLTENLLDEQDNITSQKNISLNTGEFKTTTYTYIYDTTGNWIEKKEFIDNRPRKVFRREIEYYLY</sequence>
<comment type="caution">
    <text evidence="1">The sequence shown here is derived from an EMBL/GenBank/DDBJ whole genome shotgun (WGS) entry which is preliminary data.</text>
</comment>
<gene>
    <name evidence="1" type="ORF">NU887_17115</name>
</gene>
<accession>A0A9X2T1I6</accession>
<dbReference type="EMBL" id="JANSUY010000019">
    <property type="protein sequence ID" value="MCR9016758.1"/>
    <property type="molecule type" value="Genomic_DNA"/>
</dbReference>
<keyword evidence="2" id="KW-1185">Reference proteome</keyword>
<dbReference type="AlphaFoldDB" id="A0A9X2T1I6"/>
<proteinExistence type="predicted"/>
<evidence type="ECO:0008006" key="3">
    <source>
        <dbReference type="Google" id="ProtNLM"/>
    </source>
</evidence>